<organism evidence="3 4">
    <name type="scientific">Coffea arabica</name>
    <name type="common">Arabian coffee</name>
    <dbReference type="NCBI Taxonomy" id="13443"/>
    <lineage>
        <taxon>Eukaryota</taxon>
        <taxon>Viridiplantae</taxon>
        <taxon>Streptophyta</taxon>
        <taxon>Embryophyta</taxon>
        <taxon>Tracheophyta</taxon>
        <taxon>Spermatophyta</taxon>
        <taxon>Magnoliopsida</taxon>
        <taxon>eudicotyledons</taxon>
        <taxon>Gunneridae</taxon>
        <taxon>Pentapetalae</taxon>
        <taxon>asterids</taxon>
        <taxon>lamiids</taxon>
        <taxon>Gentianales</taxon>
        <taxon>Rubiaceae</taxon>
        <taxon>Ixoroideae</taxon>
        <taxon>Gardenieae complex</taxon>
        <taxon>Bertiereae - Coffeeae clade</taxon>
        <taxon>Coffeeae</taxon>
        <taxon>Coffea</taxon>
    </lineage>
</organism>
<proteinExistence type="predicted"/>
<evidence type="ECO:0000256" key="2">
    <source>
        <dbReference type="SAM" id="SignalP"/>
    </source>
</evidence>
<reference evidence="4" key="2">
    <citation type="submission" date="2025-08" db="UniProtKB">
        <authorList>
            <consortium name="RefSeq"/>
        </authorList>
    </citation>
    <scope>IDENTIFICATION</scope>
    <source>
        <tissue evidence="4">Leaves</tissue>
    </source>
</reference>
<evidence type="ECO:0000313" key="3">
    <source>
        <dbReference type="Proteomes" id="UP001652660"/>
    </source>
</evidence>
<dbReference type="PANTHER" id="PTHR35274:SF5">
    <property type="entry name" value="PROTEIN E6-LIKE"/>
    <property type="match status" value="1"/>
</dbReference>
<feature type="chain" id="PRO_5027634769" evidence="2">
    <location>
        <begin position="23"/>
        <end position="229"/>
    </location>
</feature>
<dbReference type="PANTHER" id="PTHR35274">
    <property type="entry name" value="E6-LIKE PROTEIN"/>
    <property type="match status" value="1"/>
</dbReference>
<keyword evidence="3" id="KW-1185">Reference proteome</keyword>
<feature type="region of interest" description="Disordered" evidence="1">
    <location>
        <begin position="210"/>
        <end position="229"/>
    </location>
</feature>
<reference evidence="3" key="1">
    <citation type="journal article" date="2025" name="Foods">
        <title>Unveiling the Microbial Signatures of Arabica Coffee Cherries: Insights into Ripeness Specific Diversity, Functional Traits, and Implications for Quality and Safety.</title>
        <authorList>
            <consortium name="RefSeq"/>
            <person name="Tenea G.N."/>
            <person name="Cifuentes V."/>
            <person name="Reyes P."/>
            <person name="Cevallos-Vallejos M."/>
        </authorList>
    </citation>
    <scope>NUCLEOTIDE SEQUENCE [LARGE SCALE GENOMIC DNA]</scope>
</reference>
<feature type="signal peptide" evidence="2">
    <location>
        <begin position="1"/>
        <end position="22"/>
    </location>
</feature>
<dbReference type="AlphaFoldDB" id="A0A6P6SC26"/>
<name>A0A6P6SC26_COFAR</name>
<gene>
    <name evidence="4" type="primary">LOC113689791</name>
</gene>
<dbReference type="OrthoDB" id="749662at2759"/>
<protein>
    <submittedName>
        <fullName evidence="4">Uncharacterized protein</fullName>
    </submittedName>
</protein>
<evidence type="ECO:0000313" key="4">
    <source>
        <dbReference type="RefSeq" id="XP_027063376.1"/>
    </source>
</evidence>
<evidence type="ECO:0000256" key="1">
    <source>
        <dbReference type="SAM" id="MobiDB-lite"/>
    </source>
</evidence>
<dbReference type="GeneID" id="113689791"/>
<accession>A0A6P6SC26</accession>
<keyword evidence="2" id="KW-0732">Signal</keyword>
<sequence length="229" mass="25497">MAPLAKNVSILLLVLLLSSVHAEGRLSKHVPIMEAPVQAPSISPAPAPIESTDYPYGLYGGVSTVSPTKKTMTATTTTALGDEEDEIPVEEIDSERLAKNNAGNQYSNGYPNNYNNNGYSYNYNINNGYSNNYNNNGYSNSVYNNNNGYSNSYRNEKQGISDTGFLDNGKYYYGVNNENLNQNGHESVKENNYVEGYYGNGEKSKYEFDSMEEYEKQQGYPGTDKYYNP</sequence>
<dbReference type="RefSeq" id="XP_027063376.1">
    <property type="nucleotide sequence ID" value="XM_027207575.2"/>
</dbReference>
<dbReference type="Proteomes" id="UP001652660">
    <property type="component" value="Chromosome 5c"/>
</dbReference>
<dbReference type="InterPro" id="IPR040290">
    <property type="entry name" value="Prot_E6-like"/>
</dbReference>